<gene>
    <name evidence="3" type="ORF">MGWOODY_Clf2067</name>
</gene>
<evidence type="ECO:0000259" key="2">
    <source>
        <dbReference type="Pfam" id="PF15902"/>
    </source>
</evidence>
<feature type="domain" description="Sortilin N-terminal" evidence="2">
    <location>
        <begin position="61"/>
        <end position="167"/>
    </location>
</feature>
<dbReference type="PANTHER" id="PTHR43739">
    <property type="entry name" value="XYLOGLUCANASE (EUROFUNG)"/>
    <property type="match status" value="1"/>
</dbReference>
<reference evidence="3" key="1">
    <citation type="submission" date="2015-10" db="EMBL/GenBank/DDBJ databases">
        <authorList>
            <person name="Gilbert D.G."/>
        </authorList>
    </citation>
    <scope>NUCLEOTIDE SEQUENCE</scope>
</reference>
<evidence type="ECO:0000256" key="1">
    <source>
        <dbReference type="ARBA" id="ARBA00022737"/>
    </source>
</evidence>
<dbReference type="Pfam" id="PF15902">
    <property type="entry name" value="Sortilin-Vps10"/>
    <property type="match status" value="1"/>
</dbReference>
<protein>
    <recommendedName>
        <fullName evidence="2">Sortilin N-terminal domain-containing protein</fullName>
    </recommendedName>
</protein>
<dbReference type="SUPFAM" id="SSF110296">
    <property type="entry name" value="Oligoxyloglucan reducing end-specific cellobiohydrolase"/>
    <property type="match status" value="1"/>
</dbReference>
<organism evidence="3">
    <name type="scientific">hydrothermal vent metagenome</name>
    <dbReference type="NCBI Taxonomy" id="652676"/>
    <lineage>
        <taxon>unclassified sequences</taxon>
        <taxon>metagenomes</taxon>
        <taxon>ecological metagenomes</taxon>
    </lineage>
</organism>
<proteinExistence type="predicted"/>
<dbReference type="InterPro" id="IPR031778">
    <property type="entry name" value="Sortilin_N"/>
</dbReference>
<name>A0A170QAP4_9ZZZZ</name>
<dbReference type="CDD" id="cd15482">
    <property type="entry name" value="Sialidase_non-viral"/>
    <property type="match status" value="1"/>
</dbReference>
<dbReference type="InterPro" id="IPR015943">
    <property type="entry name" value="WD40/YVTN_repeat-like_dom_sf"/>
</dbReference>
<dbReference type="AlphaFoldDB" id="A0A170QAP4"/>
<sequence>MANNFTILVGTIGQGMNVSGDSGETWTKIRNPIPSEGSIRAIRTYPNDPHRILAGSDGLGLFRSDDNGVNWETVDSPIGDLQVWSVAVDPTHTDTLFAGTRPEGFRSRDDGKTWDKLDMGVNMECPIGTPRTTNMVVDPRDSNTIWAGIEVDGVYKSLDGGDSWVHLPELGPDPFHGDIHGMAVTDSAVYCTSPFGFATSKDEGESWDYHYFPKFNPEDVRSYCRGMIVKPDNPDVMFVGNGDFIPGVVGCVQMTKDAGKTWAPVELPVEPNSVVYWLGNNPEIPNVVVAATLFGYVYVSTDGGDKWTKLKKEFGEIRSIAVTPN</sequence>
<accession>A0A170QAP4</accession>
<dbReference type="InterPro" id="IPR052025">
    <property type="entry name" value="Xyloglucanase_GH74"/>
</dbReference>
<dbReference type="Gene3D" id="2.130.10.10">
    <property type="entry name" value="YVTN repeat-like/Quinoprotein amine dehydrogenase"/>
    <property type="match status" value="1"/>
</dbReference>
<keyword evidence="1" id="KW-0677">Repeat</keyword>
<dbReference type="PANTHER" id="PTHR43739:SF5">
    <property type="entry name" value="EXO-ALPHA-SIALIDASE"/>
    <property type="match status" value="1"/>
</dbReference>
<dbReference type="EMBL" id="FAXA01000355">
    <property type="protein sequence ID" value="CUV03137.1"/>
    <property type="molecule type" value="Genomic_DNA"/>
</dbReference>
<dbReference type="GO" id="GO:0010411">
    <property type="term" value="P:xyloglucan metabolic process"/>
    <property type="evidence" value="ECO:0007669"/>
    <property type="project" value="TreeGrafter"/>
</dbReference>
<evidence type="ECO:0000313" key="3">
    <source>
        <dbReference type="EMBL" id="CUV03137.1"/>
    </source>
</evidence>